<name>A0A3P7KVW6_DIBLA</name>
<dbReference type="EMBL" id="UYRU01046432">
    <property type="protein sequence ID" value="VDN09125.1"/>
    <property type="molecule type" value="Genomic_DNA"/>
</dbReference>
<organism evidence="1 2">
    <name type="scientific">Dibothriocephalus latus</name>
    <name type="common">Fish tapeworm</name>
    <name type="synonym">Diphyllobothrium latum</name>
    <dbReference type="NCBI Taxonomy" id="60516"/>
    <lineage>
        <taxon>Eukaryota</taxon>
        <taxon>Metazoa</taxon>
        <taxon>Spiralia</taxon>
        <taxon>Lophotrochozoa</taxon>
        <taxon>Platyhelminthes</taxon>
        <taxon>Cestoda</taxon>
        <taxon>Eucestoda</taxon>
        <taxon>Diphyllobothriidea</taxon>
        <taxon>Diphyllobothriidae</taxon>
        <taxon>Dibothriocephalus</taxon>
    </lineage>
</organism>
<dbReference type="AlphaFoldDB" id="A0A3P7KVW6"/>
<evidence type="ECO:0000313" key="2">
    <source>
        <dbReference type="Proteomes" id="UP000281553"/>
    </source>
</evidence>
<accession>A0A3P7KVW6</accession>
<proteinExistence type="predicted"/>
<evidence type="ECO:0000313" key="1">
    <source>
        <dbReference type="EMBL" id="VDN09125.1"/>
    </source>
</evidence>
<dbReference type="OrthoDB" id="6269116at2759"/>
<keyword evidence="2" id="KW-1185">Reference proteome</keyword>
<protein>
    <submittedName>
        <fullName evidence="1">Uncharacterized protein</fullName>
    </submittedName>
</protein>
<dbReference type="Proteomes" id="UP000281553">
    <property type="component" value="Unassembled WGS sequence"/>
</dbReference>
<gene>
    <name evidence="1" type="ORF">DILT_LOCUS4956</name>
</gene>
<reference evidence="1 2" key="1">
    <citation type="submission" date="2018-11" db="EMBL/GenBank/DDBJ databases">
        <authorList>
            <consortium name="Pathogen Informatics"/>
        </authorList>
    </citation>
    <scope>NUCLEOTIDE SEQUENCE [LARGE SCALE GENOMIC DNA]</scope>
</reference>
<sequence length="196" mass="22519">MRKKGVAFEDYVQTISNKRFKASWTKLLRIFQPIKAPKTLLNNPQQGPKFCIPRKKPKQLESETESKSFVIQTADLKYTKPREIDYLKSTLVNCCQQYLRKAATNKDPLTKAHLDSLMEVRRNENIVLARPDEGSGIVLMNKNDYVAKLEAIPADRTKFSKSESDKDRTEAVEGHVTKILKDLHKDGLLSDKELER</sequence>